<dbReference type="InterPro" id="IPR017804">
    <property type="entry name" value="MeTrfase_EgtD-like"/>
</dbReference>
<evidence type="ECO:0000259" key="4">
    <source>
        <dbReference type="Pfam" id="PF10017"/>
    </source>
</evidence>
<keyword evidence="6" id="KW-1185">Reference proteome</keyword>
<dbReference type="Proteomes" id="UP000094526">
    <property type="component" value="Unassembled WGS sequence"/>
</dbReference>
<keyword evidence="3 5" id="KW-0808">Transferase</keyword>
<dbReference type="InterPro" id="IPR029063">
    <property type="entry name" value="SAM-dependent_MTases_sf"/>
</dbReference>
<organism evidence="5 6">
    <name type="scientific">Cladophialophora carrionii</name>
    <dbReference type="NCBI Taxonomy" id="86049"/>
    <lineage>
        <taxon>Eukaryota</taxon>
        <taxon>Fungi</taxon>
        <taxon>Dikarya</taxon>
        <taxon>Ascomycota</taxon>
        <taxon>Pezizomycotina</taxon>
        <taxon>Eurotiomycetes</taxon>
        <taxon>Chaetothyriomycetidae</taxon>
        <taxon>Chaetothyriales</taxon>
        <taxon>Herpotrichiellaceae</taxon>
        <taxon>Cladophialophora</taxon>
    </lineage>
</organism>
<gene>
    <name evidence="5" type="primary">fgaMT</name>
    <name evidence="5" type="ORF">CLCR_08794</name>
</gene>
<reference evidence="6" key="1">
    <citation type="submission" date="2015-07" db="EMBL/GenBank/DDBJ databases">
        <authorList>
            <person name="Teixeira M.M."/>
            <person name="Souza R.C."/>
            <person name="Almeida L.G."/>
            <person name="Vicente V.A."/>
            <person name="de Hoog S."/>
            <person name="Bocca A.L."/>
            <person name="de Almeida S.R."/>
            <person name="Vasconcelos A.T."/>
            <person name="Felipe M.S."/>
        </authorList>
    </citation>
    <scope>NUCLEOTIDE SEQUENCE [LARGE SCALE GENOMIC DNA]</scope>
    <source>
        <strain evidence="6">KSF</strain>
    </source>
</reference>
<dbReference type="NCBIfam" id="TIGR03439">
    <property type="entry name" value="methyl_EasF"/>
    <property type="match status" value="1"/>
</dbReference>
<dbReference type="Gene3D" id="3.40.50.150">
    <property type="entry name" value="Vaccinia Virus protein VP39"/>
    <property type="match status" value="1"/>
</dbReference>
<comment type="similarity">
    <text evidence="1">Belongs to the methyltransferase superfamily.</text>
</comment>
<dbReference type="InterPro" id="IPR051128">
    <property type="entry name" value="EgtD_Methyltrsf_superfamily"/>
</dbReference>
<dbReference type="GO" id="GO:0032259">
    <property type="term" value="P:methylation"/>
    <property type="evidence" value="ECO:0007669"/>
    <property type="project" value="UniProtKB-KW"/>
</dbReference>
<dbReference type="VEuPathDB" id="FungiDB:G647_06222"/>
<comment type="caution">
    <text evidence="5">The sequence shown here is derived from an EMBL/GenBank/DDBJ whole genome shotgun (WGS) entry which is preliminary data.</text>
</comment>
<protein>
    <submittedName>
        <fullName evidence="5">4-dimethylallyltryptophan N-methyltransferase</fullName>
    </submittedName>
</protein>
<dbReference type="InterPro" id="IPR019257">
    <property type="entry name" value="MeTrfase_dom"/>
</dbReference>
<dbReference type="EMBL" id="LGRB01000009">
    <property type="protein sequence ID" value="OCT51905.1"/>
    <property type="molecule type" value="Genomic_DNA"/>
</dbReference>
<accession>A0A1C1CTS7</accession>
<dbReference type="STRING" id="86049.A0A1C1CTS7"/>
<evidence type="ECO:0000256" key="3">
    <source>
        <dbReference type="ARBA" id="ARBA00022679"/>
    </source>
</evidence>
<evidence type="ECO:0000256" key="2">
    <source>
        <dbReference type="ARBA" id="ARBA00022603"/>
    </source>
</evidence>
<dbReference type="GO" id="GO:0008168">
    <property type="term" value="F:methyltransferase activity"/>
    <property type="evidence" value="ECO:0007669"/>
    <property type="project" value="UniProtKB-KW"/>
</dbReference>
<dbReference type="InterPro" id="IPR017805">
    <property type="entry name" value="SAM_MeTrfase_EasF-type_put"/>
</dbReference>
<evidence type="ECO:0000313" key="5">
    <source>
        <dbReference type="EMBL" id="OCT51905.1"/>
    </source>
</evidence>
<keyword evidence="2 5" id="KW-0489">Methyltransferase</keyword>
<dbReference type="VEuPathDB" id="FungiDB:CLCR_08794"/>
<sequence length="357" mass="40238">MGSYEEPTPDIIDIQSDAEKIELSKDTAECLKTEPSSFSSLLLWNEHGLKRFEAVTYAREYYLTNAEIELLKAHSHKIADRIEPGSIVVELGSGCLRKTKILLQALDDAKKPVDYFALDLSRAELERTLKDVSLGTFEHVRCHGLLGTYDDGLVWLQQYNIASRPRVVLSLGSTLGSFTRSEAAEFLRGFAAAIDHAVNGAIRSEPLMVIGVDGCKKAEQVWPAYNDAEARNDQFIKNALDHANQILGKDIFHQDEWDRHGQWNDELGRHEQYLVPRKDIWFEDRCLKASEKIFVVASHKYDDKDREELWKGAGLKLVEGWQVPETKYGRSRPPASCRDTDISAGLYLLSARGANTA</sequence>
<dbReference type="eggNOG" id="ENOG502QS9T">
    <property type="taxonomic scope" value="Eukaryota"/>
</dbReference>
<dbReference type="Pfam" id="PF10017">
    <property type="entry name" value="Methyltransf_33"/>
    <property type="match status" value="1"/>
</dbReference>
<evidence type="ECO:0000256" key="1">
    <source>
        <dbReference type="ARBA" id="ARBA00008361"/>
    </source>
</evidence>
<name>A0A1C1CTS7_9EURO</name>
<evidence type="ECO:0000313" key="6">
    <source>
        <dbReference type="Proteomes" id="UP000094526"/>
    </source>
</evidence>
<dbReference type="PANTHER" id="PTHR43397:SF2">
    <property type="entry name" value="HISTIDINE-SPECIFIC METHYLTRANSFERASE SAM-DEPENDENT DOMAIN-CONTAINING PROTEIN"/>
    <property type="match status" value="1"/>
</dbReference>
<dbReference type="OrthoDB" id="659at2759"/>
<dbReference type="PIRSF" id="PIRSF018005">
    <property type="entry name" value="UCP018005"/>
    <property type="match status" value="1"/>
</dbReference>
<dbReference type="PANTHER" id="PTHR43397">
    <property type="entry name" value="ERGOTHIONEINE BIOSYNTHESIS PROTEIN 1"/>
    <property type="match status" value="1"/>
</dbReference>
<feature type="domain" description="Histidine-specific methyltransferase SAM-dependent" evidence="4">
    <location>
        <begin position="24"/>
        <end position="328"/>
    </location>
</feature>
<proteinExistence type="inferred from homology"/>
<dbReference type="AlphaFoldDB" id="A0A1C1CTS7"/>